<dbReference type="Gene3D" id="1.10.287.700">
    <property type="entry name" value="Helix hairpin bin"/>
    <property type="match status" value="1"/>
</dbReference>
<keyword evidence="3" id="KW-1185">Reference proteome</keyword>
<proteinExistence type="predicted"/>
<feature type="signal peptide" evidence="1">
    <location>
        <begin position="1"/>
        <end position="22"/>
    </location>
</feature>
<dbReference type="Proteomes" id="UP000183832">
    <property type="component" value="Unassembled WGS sequence"/>
</dbReference>
<evidence type="ECO:0000313" key="3">
    <source>
        <dbReference type="Proteomes" id="UP000183832"/>
    </source>
</evidence>
<accession>A0A1J1HX39</accession>
<sequence length="111" mass="11564">MKHITLFVLVVLSCASFVFVSAEELQVESTSESDWKDKAQVVLDKTVTGAKAVGGAVAESTKSGYVATKEYFGNNTVGDIAGDVADGAKKVGTGIADGAKKAWNTITDLFS</sequence>
<evidence type="ECO:0000256" key="1">
    <source>
        <dbReference type="SAM" id="SignalP"/>
    </source>
</evidence>
<dbReference type="EMBL" id="CVRI01000032">
    <property type="protein sequence ID" value="CRK92589.1"/>
    <property type="molecule type" value="Genomic_DNA"/>
</dbReference>
<feature type="chain" id="PRO_5012881985" evidence="1">
    <location>
        <begin position="23"/>
        <end position="111"/>
    </location>
</feature>
<gene>
    <name evidence="2" type="ORF">CLUMA_CG006145</name>
</gene>
<dbReference type="AlphaFoldDB" id="A0A1J1HX39"/>
<evidence type="ECO:0000313" key="2">
    <source>
        <dbReference type="EMBL" id="CRK92589.1"/>
    </source>
</evidence>
<name>A0A1J1HX39_9DIPT</name>
<organism evidence="2 3">
    <name type="scientific">Clunio marinus</name>
    <dbReference type="NCBI Taxonomy" id="568069"/>
    <lineage>
        <taxon>Eukaryota</taxon>
        <taxon>Metazoa</taxon>
        <taxon>Ecdysozoa</taxon>
        <taxon>Arthropoda</taxon>
        <taxon>Hexapoda</taxon>
        <taxon>Insecta</taxon>
        <taxon>Pterygota</taxon>
        <taxon>Neoptera</taxon>
        <taxon>Endopterygota</taxon>
        <taxon>Diptera</taxon>
        <taxon>Nematocera</taxon>
        <taxon>Chironomoidea</taxon>
        <taxon>Chironomidae</taxon>
        <taxon>Clunio</taxon>
    </lineage>
</organism>
<dbReference type="OrthoDB" id="10325734at2759"/>
<keyword evidence="1" id="KW-0732">Signal</keyword>
<protein>
    <submittedName>
        <fullName evidence="2">CLUMA_CG006145, isoform A</fullName>
    </submittedName>
</protein>
<reference evidence="2 3" key="1">
    <citation type="submission" date="2015-04" db="EMBL/GenBank/DDBJ databases">
        <authorList>
            <person name="Syromyatnikov M.Y."/>
            <person name="Popov V.N."/>
        </authorList>
    </citation>
    <scope>NUCLEOTIDE SEQUENCE [LARGE SCALE GENOMIC DNA]</scope>
</reference>